<evidence type="ECO:0008006" key="3">
    <source>
        <dbReference type="Google" id="ProtNLM"/>
    </source>
</evidence>
<dbReference type="Pfam" id="PF08613">
    <property type="entry name" value="Cyclin"/>
    <property type="match status" value="1"/>
</dbReference>
<dbReference type="GeneID" id="63804723"/>
<dbReference type="CDD" id="cd20557">
    <property type="entry name" value="CYCLIN_ScPCL1-like"/>
    <property type="match status" value="1"/>
</dbReference>
<evidence type="ECO:0000313" key="1">
    <source>
        <dbReference type="EMBL" id="ORX68385.1"/>
    </source>
</evidence>
<proteinExistence type="predicted"/>
<dbReference type="PANTHER" id="PTHR15615:SF27">
    <property type="entry name" value="PHO85 CYCLIN CLG1"/>
    <property type="match status" value="1"/>
</dbReference>
<dbReference type="PANTHER" id="PTHR15615">
    <property type="match status" value="1"/>
</dbReference>
<dbReference type="EMBL" id="MCFD01000010">
    <property type="protein sequence ID" value="ORX68385.1"/>
    <property type="molecule type" value="Genomic_DNA"/>
</dbReference>
<sequence length="367" mass="39915">MDMSSVNTEQLAYIATRTFSKLWMFRGAKESLQTFHTFCSELLRSTQIAVPIVVLTLLYVHKFKQRYPVLICGPGSEYRVFVVALMLASKYLEDNTFTTQTWSEVSNLPAKELTIMQREFLVALEHRLHVPETEYNAWITQLQTIVFAAPNMTQYRMAISPPVQHKPLVIPAISTPSYPSTGLYSPTGDMQVVPSPTSACSASSTALIHEMPCQLPSPPPAKRMRMSVPAAANGYRIAVSAPRSVAVPAAVSNVGVMPHGDFTFSVPAQMAGQTVMASQNMLFSQGAQSHAVAHNGRPIRIGNVGLEPKAFVNNGFMQQQTIRAQQAAAAAAAFAAQYNPMYYGVPGFGYGMAPATAAAPTAFPIYN</sequence>
<dbReference type="STRING" id="61395.A0A1Y1W4V2"/>
<protein>
    <recommendedName>
        <fullName evidence="3">Cyclin N-terminal domain-containing protein</fullName>
    </recommendedName>
</protein>
<organism evidence="1 2">
    <name type="scientific">Linderina pennispora</name>
    <dbReference type="NCBI Taxonomy" id="61395"/>
    <lineage>
        <taxon>Eukaryota</taxon>
        <taxon>Fungi</taxon>
        <taxon>Fungi incertae sedis</taxon>
        <taxon>Zoopagomycota</taxon>
        <taxon>Kickxellomycotina</taxon>
        <taxon>Kickxellomycetes</taxon>
        <taxon>Kickxellales</taxon>
        <taxon>Kickxellaceae</taxon>
        <taxon>Linderina</taxon>
    </lineage>
</organism>
<dbReference type="SUPFAM" id="SSF47954">
    <property type="entry name" value="Cyclin-like"/>
    <property type="match status" value="1"/>
</dbReference>
<evidence type="ECO:0000313" key="2">
    <source>
        <dbReference type="Proteomes" id="UP000193922"/>
    </source>
</evidence>
<name>A0A1Y1W4V2_9FUNG</name>
<reference evidence="1 2" key="1">
    <citation type="submission" date="2016-07" db="EMBL/GenBank/DDBJ databases">
        <title>Pervasive Adenine N6-methylation of Active Genes in Fungi.</title>
        <authorList>
            <consortium name="DOE Joint Genome Institute"/>
            <person name="Mondo S.J."/>
            <person name="Dannebaum R.O."/>
            <person name="Kuo R.C."/>
            <person name="Labutti K."/>
            <person name="Haridas S."/>
            <person name="Kuo A."/>
            <person name="Salamov A."/>
            <person name="Ahrendt S.R."/>
            <person name="Lipzen A."/>
            <person name="Sullivan W."/>
            <person name="Andreopoulos W.B."/>
            <person name="Clum A."/>
            <person name="Lindquist E."/>
            <person name="Daum C."/>
            <person name="Ramamoorthy G.K."/>
            <person name="Gryganskyi A."/>
            <person name="Culley D."/>
            <person name="Magnuson J.K."/>
            <person name="James T.Y."/>
            <person name="O'Malley M.A."/>
            <person name="Stajich J.E."/>
            <person name="Spatafora J.W."/>
            <person name="Visel A."/>
            <person name="Grigoriev I.V."/>
        </authorList>
    </citation>
    <scope>NUCLEOTIDE SEQUENCE [LARGE SCALE GENOMIC DNA]</scope>
    <source>
        <strain evidence="1 2">ATCC 12442</strain>
    </source>
</reference>
<dbReference type="Proteomes" id="UP000193922">
    <property type="component" value="Unassembled WGS sequence"/>
</dbReference>
<dbReference type="InterPro" id="IPR013922">
    <property type="entry name" value="Cyclin_PHO80-like"/>
</dbReference>
<dbReference type="RefSeq" id="XP_040742199.1">
    <property type="nucleotide sequence ID" value="XM_040888075.1"/>
</dbReference>
<gene>
    <name evidence="1" type="ORF">DL89DRAFT_268902</name>
</gene>
<dbReference type="InterPro" id="IPR036915">
    <property type="entry name" value="Cyclin-like_sf"/>
</dbReference>
<dbReference type="OrthoDB" id="244495at2759"/>
<dbReference type="GO" id="GO:0016538">
    <property type="term" value="F:cyclin-dependent protein serine/threonine kinase regulator activity"/>
    <property type="evidence" value="ECO:0007669"/>
    <property type="project" value="TreeGrafter"/>
</dbReference>
<dbReference type="GO" id="GO:0005634">
    <property type="term" value="C:nucleus"/>
    <property type="evidence" value="ECO:0007669"/>
    <property type="project" value="TreeGrafter"/>
</dbReference>
<comment type="caution">
    <text evidence="1">The sequence shown here is derived from an EMBL/GenBank/DDBJ whole genome shotgun (WGS) entry which is preliminary data.</text>
</comment>
<dbReference type="GO" id="GO:0019901">
    <property type="term" value="F:protein kinase binding"/>
    <property type="evidence" value="ECO:0007669"/>
    <property type="project" value="InterPro"/>
</dbReference>
<accession>A0A1Y1W4V2</accession>
<dbReference type="AlphaFoldDB" id="A0A1Y1W4V2"/>
<keyword evidence="2" id="KW-1185">Reference proteome</keyword>
<dbReference type="GO" id="GO:0000307">
    <property type="term" value="C:cyclin-dependent protein kinase holoenzyme complex"/>
    <property type="evidence" value="ECO:0007669"/>
    <property type="project" value="TreeGrafter"/>
</dbReference>
<dbReference type="Gene3D" id="1.10.472.10">
    <property type="entry name" value="Cyclin-like"/>
    <property type="match status" value="1"/>
</dbReference>